<dbReference type="AlphaFoldDB" id="A0A1S6JIX1"/>
<dbReference type="InterPro" id="IPR036388">
    <property type="entry name" value="WH-like_DNA-bd_sf"/>
</dbReference>
<accession>A0A1S6JIX1</accession>
<evidence type="ECO:0008006" key="4">
    <source>
        <dbReference type="Google" id="ProtNLM"/>
    </source>
</evidence>
<dbReference type="Proteomes" id="UP000189443">
    <property type="component" value="Chromosome"/>
</dbReference>
<reference evidence="2 3" key="1">
    <citation type="submission" date="2017-02" db="EMBL/GenBank/DDBJ databases">
        <title>Streptomyces pactum ACT12 Genome sequencing and assembly.</title>
        <authorList>
            <person name="Xue Q."/>
            <person name="Yan X."/>
            <person name="Jia L."/>
            <person name="Yan H."/>
        </authorList>
    </citation>
    <scope>NUCLEOTIDE SEQUENCE [LARGE SCALE GENOMIC DNA]</scope>
    <source>
        <strain evidence="2 3">ACT12</strain>
    </source>
</reference>
<protein>
    <recommendedName>
        <fullName evidence="4">RNA polymerase sigma factor 70 region 4 type 2 domain-containing protein</fullName>
    </recommendedName>
</protein>
<keyword evidence="3" id="KW-1185">Reference proteome</keyword>
<name>A0A1S6JIX1_9ACTN</name>
<dbReference type="SUPFAM" id="SSF88659">
    <property type="entry name" value="Sigma3 and sigma4 domains of RNA polymerase sigma factors"/>
    <property type="match status" value="1"/>
</dbReference>
<dbReference type="KEGG" id="spac:B1H29_36955"/>
<evidence type="ECO:0000313" key="3">
    <source>
        <dbReference type="Proteomes" id="UP000189443"/>
    </source>
</evidence>
<dbReference type="KEGG" id="spac:B1H29_00100"/>
<dbReference type="InterPro" id="IPR013324">
    <property type="entry name" value="RNA_pol_sigma_r3/r4-like"/>
</dbReference>
<dbReference type="OrthoDB" id="4239121at2"/>
<dbReference type="EMBL" id="CP019724">
    <property type="protein sequence ID" value="AQS65570.1"/>
    <property type="molecule type" value="Genomic_DNA"/>
</dbReference>
<evidence type="ECO:0000313" key="2">
    <source>
        <dbReference type="EMBL" id="AQS71682.1"/>
    </source>
</evidence>
<organism evidence="2 3">
    <name type="scientific">Streptomyces pactum</name>
    <dbReference type="NCBI Taxonomy" id="68249"/>
    <lineage>
        <taxon>Bacteria</taxon>
        <taxon>Bacillati</taxon>
        <taxon>Actinomycetota</taxon>
        <taxon>Actinomycetes</taxon>
        <taxon>Kitasatosporales</taxon>
        <taxon>Streptomycetaceae</taxon>
        <taxon>Streptomyces</taxon>
    </lineage>
</organism>
<dbReference type="RefSeq" id="WP_055422318.1">
    <property type="nucleotide sequence ID" value="NZ_CP019724.1"/>
</dbReference>
<proteinExistence type="predicted"/>
<gene>
    <name evidence="1" type="ORF">B1H29_00100</name>
    <name evidence="2" type="ORF">B1H29_36955</name>
</gene>
<sequence>MFMRLRRTDRLVQAAGAVETTTTAPSIELVLPLEYTAFCLLYQERYLHYTRERVHDPLMSQQVVRALLGNLATIWPTVISSPRPAAVAWRLLDALISSVLRNGDAGVTGPDPVRQVLPPAQADAVVLRCRMHLSEAQAAELMGVEPPVVATRLRMAQRALPGKLTASAAAAHPPSGRARQ</sequence>
<evidence type="ECO:0000313" key="1">
    <source>
        <dbReference type="EMBL" id="AQS65570.1"/>
    </source>
</evidence>
<dbReference type="Gene3D" id="1.10.10.10">
    <property type="entry name" value="Winged helix-like DNA-binding domain superfamily/Winged helix DNA-binding domain"/>
    <property type="match status" value="1"/>
</dbReference>
<dbReference type="EMBL" id="CP019724">
    <property type="protein sequence ID" value="AQS71682.1"/>
    <property type="molecule type" value="Genomic_DNA"/>
</dbReference>